<reference evidence="3" key="2">
    <citation type="submission" date="2020-02" db="EMBL/GenBank/DDBJ databases">
        <authorList>
            <person name="Matsumoto Y."/>
            <person name="Kinjo T."/>
            <person name="Motooka D."/>
            <person name="Nabeya D."/>
            <person name="Jung N."/>
            <person name="Uechi K."/>
            <person name="Horii T."/>
            <person name="Iida T."/>
            <person name="Fujita J."/>
            <person name="Nakamura S."/>
        </authorList>
    </citation>
    <scope>NUCLEOTIDE SEQUENCE</scope>
    <source>
        <strain evidence="3">JCM 15653</strain>
    </source>
</reference>
<evidence type="ECO:0008006" key="7">
    <source>
        <dbReference type="Google" id="ProtNLM"/>
    </source>
</evidence>
<evidence type="ECO:0000313" key="4">
    <source>
        <dbReference type="EMBL" id="UNB97425.1"/>
    </source>
</evidence>
<dbReference type="EMBL" id="CP060016">
    <property type="protein sequence ID" value="UNB97425.1"/>
    <property type="molecule type" value="Genomic_DNA"/>
</dbReference>
<name>A0AAX2ZPH3_9MYCO</name>
<keyword evidence="5" id="KW-1185">Reference proteome</keyword>
<evidence type="ECO:0000313" key="6">
    <source>
        <dbReference type="Proteomes" id="UP001162885"/>
    </source>
</evidence>
<feature type="region of interest" description="Disordered" evidence="2">
    <location>
        <begin position="1"/>
        <end position="35"/>
    </location>
</feature>
<keyword evidence="1" id="KW-0175">Coiled coil</keyword>
<evidence type="ECO:0000256" key="2">
    <source>
        <dbReference type="SAM" id="MobiDB-lite"/>
    </source>
</evidence>
<dbReference type="RefSeq" id="WP_077739142.1">
    <property type="nucleotide sequence ID" value="NZ_AP022579.1"/>
</dbReference>
<evidence type="ECO:0000256" key="1">
    <source>
        <dbReference type="SAM" id="Coils"/>
    </source>
</evidence>
<evidence type="ECO:0000313" key="5">
    <source>
        <dbReference type="Proteomes" id="UP000466683"/>
    </source>
</evidence>
<accession>A0AAX2ZPH3</accession>
<proteinExistence type="predicted"/>
<reference evidence="4 6" key="3">
    <citation type="journal article" date="2022" name="BMC Genomics">
        <title>Comparative genome analysis of mycobacteria focusing on tRNA and non-coding RNA.</title>
        <authorList>
            <person name="Behra P.R.K."/>
            <person name="Pettersson B.M.F."/>
            <person name="Ramesh M."/>
            <person name="Das S."/>
            <person name="Dasgupta S."/>
            <person name="Kirsebom L.A."/>
        </authorList>
    </citation>
    <scope>NUCLEOTIDE SEQUENCE [LARGE SCALE GENOMIC DNA]</scope>
    <source>
        <strain evidence="4 6">DSM 44677</strain>
    </source>
</reference>
<dbReference type="Proteomes" id="UP000466683">
    <property type="component" value="Chromosome"/>
</dbReference>
<organism evidence="4 6">
    <name type="scientific">Mycolicibacterium boenickei</name>
    <dbReference type="NCBI Taxonomy" id="146017"/>
    <lineage>
        <taxon>Bacteria</taxon>
        <taxon>Bacillati</taxon>
        <taxon>Actinomycetota</taxon>
        <taxon>Actinomycetes</taxon>
        <taxon>Mycobacteriales</taxon>
        <taxon>Mycobacteriaceae</taxon>
        <taxon>Mycolicibacterium</taxon>
    </lineage>
</organism>
<feature type="region of interest" description="Disordered" evidence="2">
    <location>
        <begin position="234"/>
        <end position="254"/>
    </location>
</feature>
<protein>
    <recommendedName>
        <fullName evidence="7">ESX-1 secretion-associated protein EspA/EspE-like domain-containing protein</fullName>
    </recommendedName>
</protein>
<evidence type="ECO:0000313" key="3">
    <source>
        <dbReference type="EMBL" id="BBX93111.1"/>
    </source>
</evidence>
<feature type="compositionally biased region" description="Basic and acidic residues" evidence="2">
    <location>
        <begin position="245"/>
        <end position="254"/>
    </location>
</feature>
<dbReference type="Proteomes" id="UP001162885">
    <property type="component" value="Chromosome"/>
</dbReference>
<reference evidence="3 5" key="1">
    <citation type="journal article" date="2019" name="Emerg. Microbes Infect.">
        <title>Comprehensive subspecies identification of 175 nontuberculous mycobacteria species based on 7547 genomic profiles.</title>
        <authorList>
            <person name="Matsumoto Y."/>
            <person name="Kinjo T."/>
            <person name="Motooka D."/>
            <person name="Nabeya D."/>
            <person name="Jung N."/>
            <person name="Uechi K."/>
            <person name="Horii T."/>
            <person name="Iida T."/>
            <person name="Fujita J."/>
            <person name="Nakamura S."/>
        </authorList>
    </citation>
    <scope>NUCLEOTIDE SEQUENCE [LARGE SCALE GENOMIC DNA]</scope>
    <source>
        <strain evidence="3 5">JCM 15653</strain>
    </source>
</reference>
<gene>
    <name evidence="4" type="ORF">H5U98_17650</name>
    <name evidence="3" type="ORF">MBOE_47600</name>
</gene>
<sequence>MAIGNGLYAEPGDTQSMYPERDNYVAPPPPDEYRIDPQPVKVRAARTEGTVVEQAHAAIVHAYNEFGKHLKAVDANKHRYSTDGYREQIDAFNNTDAVKVIDDHVERVRARRDEAKQEADNAFRALSPNGDVAAESRATRYWNRAERLLDSTKGDKLGVARELVAKASREELGTLLQELPTYLQSVGSPSSWIDSDVATVVPEYSAAKAKLNRAEQALQLISADASRIKQGFVAHRISVPPSDPSKYDPDRKKK</sequence>
<dbReference type="AlphaFoldDB" id="A0AAX2ZPH3"/>
<dbReference type="EMBL" id="AP022579">
    <property type="protein sequence ID" value="BBX93111.1"/>
    <property type="molecule type" value="Genomic_DNA"/>
</dbReference>
<feature type="coiled-coil region" evidence="1">
    <location>
        <begin position="98"/>
        <end position="125"/>
    </location>
</feature>